<evidence type="ECO:0000256" key="8">
    <source>
        <dbReference type="SAM" id="Phobius"/>
    </source>
</evidence>
<comment type="caution">
    <text evidence="10">The sequence shown here is derived from an EMBL/GenBank/DDBJ whole genome shotgun (WGS) entry which is preliminary data.</text>
</comment>
<keyword evidence="7 8" id="KW-0472">Membrane</keyword>
<evidence type="ECO:0000256" key="4">
    <source>
        <dbReference type="ARBA" id="ARBA00022741"/>
    </source>
</evidence>
<reference evidence="10 11" key="1">
    <citation type="submission" date="2019-06" db="EMBL/GenBank/DDBJ databases">
        <title>Sequencing the genomes of 1000 actinobacteria strains.</title>
        <authorList>
            <person name="Klenk H.-P."/>
        </authorList>
    </citation>
    <scope>NUCLEOTIDE SEQUENCE [LARGE SCALE GENOMIC DNA]</scope>
    <source>
        <strain evidence="10 11">DSM 43866</strain>
    </source>
</reference>
<proteinExistence type="predicted"/>
<keyword evidence="3 8" id="KW-0812">Transmembrane</keyword>
<comment type="subcellular location">
    <subcellularLocation>
        <location evidence="1">Cell membrane</location>
    </subcellularLocation>
</comment>
<protein>
    <recommendedName>
        <fullName evidence="9">Pycsar effector protein domain-containing protein</fullName>
    </recommendedName>
</protein>
<dbReference type="InterPro" id="IPR043760">
    <property type="entry name" value="PycTM_dom"/>
</dbReference>
<keyword evidence="4" id="KW-0547">Nucleotide-binding</keyword>
<sequence length="149" mass="16152">MTAHPGVDSETANVRGEIYSANTQASIVLATIAIAVGPFAANAGNLIDRWWLIKALVLTGCVAAFGAVWFLLNVVLPRLDASGRGSFLHWARLDRDSLRDALGQDYQLDELLVLSRIATAKYRSLRRAGRLLKTGLVMLGTAIVLNLIH</sequence>
<name>A0A561VIK3_ACTTI</name>
<evidence type="ECO:0000256" key="6">
    <source>
        <dbReference type="ARBA" id="ARBA00023118"/>
    </source>
</evidence>
<evidence type="ECO:0000256" key="2">
    <source>
        <dbReference type="ARBA" id="ARBA00022475"/>
    </source>
</evidence>
<dbReference type="AlphaFoldDB" id="A0A561VIK3"/>
<evidence type="ECO:0000259" key="9">
    <source>
        <dbReference type="Pfam" id="PF18967"/>
    </source>
</evidence>
<dbReference type="Proteomes" id="UP000320239">
    <property type="component" value="Unassembled WGS sequence"/>
</dbReference>
<evidence type="ECO:0000256" key="7">
    <source>
        <dbReference type="ARBA" id="ARBA00023136"/>
    </source>
</evidence>
<accession>A0A561VIK3</accession>
<gene>
    <name evidence="10" type="ORF">FHX34_106173</name>
</gene>
<dbReference type="GO" id="GO:0051607">
    <property type="term" value="P:defense response to virus"/>
    <property type="evidence" value="ECO:0007669"/>
    <property type="project" value="UniProtKB-KW"/>
</dbReference>
<feature type="transmembrane region" description="Helical" evidence="8">
    <location>
        <begin position="25"/>
        <end position="44"/>
    </location>
</feature>
<keyword evidence="6" id="KW-0051">Antiviral defense</keyword>
<feature type="transmembrane region" description="Helical" evidence="8">
    <location>
        <begin position="50"/>
        <end position="76"/>
    </location>
</feature>
<keyword evidence="5 8" id="KW-1133">Transmembrane helix</keyword>
<dbReference type="EMBL" id="VIWY01000006">
    <property type="protein sequence ID" value="TWG11443.1"/>
    <property type="molecule type" value="Genomic_DNA"/>
</dbReference>
<evidence type="ECO:0000256" key="3">
    <source>
        <dbReference type="ARBA" id="ARBA00022692"/>
    </source>
</evidence>
<feature type="transmembrane region" description="Helical" evidence="8">
    <location>
        <begin position="131"/>
        <end position="148"/>
    </location>
</feature>
<dbReference type="GO" id="GO:0000166">
    <property type="term" value="F:nucleotide binding"/>
    <property type="evidence" value="ECO:0007669"/>
    <property type="project" value="UniProtKB-KW"/>
</dbReference>
<feature type="domain" description="Pycsar effector protein" evidence="9">
    <location>
        <begin position="10"/>
        <end position="145"/>
    </location>
</feature>
<keyword evidence="11" id="KW-1185">Reference proteome</keyword>
<evidence type="ECO:0000256" key="1">
    <source>
        <dbReference type="ARBA" id="ARBA00004236"/>
    </source>
</evidence>
<organism evidence="10 11">
    <name type="scientific">Actinoplanes teichomyceticus</name>
    <dbReference type="NCBI Taxonomy" id="1867"/>
    <lineage>
        <taxon>Bacteria</taxon>
        <taxon>Bacillati</taxon>
        <taxon>Actinomycetota</taxon>
        <taxon>Actinomycetes</taxon>
        <taxon>Micromonosporales</taxon>
        <taxon>Micromonosporaceae</taxon>
        <taxon>Actinoplanes</taxon>
    </lineage>
</organism>
<evidence type="ECO:0000313" key="11">
    <source>
        <dbReference type="Proteomes" id="UP000320239"/>
    </source>
</evidence>
<dbReference type="GO" id="GO:0005886">
    <property type="term" value="C:plasma membrane"/>
    <property type="evidence" value="ECO:0007669"/>
    <property type="project" value="UniProtKB-SubCell"/>
</dbReference>
<keyword evidence="2" id="KW-1003">Cell membrane</keyword>
<evidence type="ECO:0000256" key="5">
    <source>
        <dbReference type="ARBA" id="ARBA00022989"/>
    </source>
</evidence>
<dbReference type="Pfam" id="PF18967">
    <property type="entry name" value="PycTM"/>
    <property type="match status" value="1"/>
</dbReference>
<evidence type="ECO:0000313" key="10">
    <source>
        <dbReference type="EMBL" id="TWG11443.1"/>
    </source>
</evidence>